<dbReference type="Gene3D" id="3.40.50.150">
    <property type="entry name" value="Vaccinia Virus protein VP39"/>
    <property type="match status" value="1"/>
</dbReference>
<dbReference type="EMBL" id="QVQW01000001">
    <property type="protein sequence ID" value="RKU49501.1"/>
    <property type="molecule type" value="Genomic_DNA"/>
</dbReference>
<proteinExistence type="predicted"/>
<dbReference type="AlphaFoldDB" id="A0A420YNT6"/>
<dbReference type="GO" id="GO:0005737">
    <property type="term" value="C:cytoplasm"/>
    <property type="evidence" value="ECO:0007669"/>
    <property type="project" value="TreeGrafter"/>
</dbReference>
<evidence type="ECO:0000313" key="1">
    <source>
        <dbReference type="EMBL" id="RKU49501.1"/>
    </source>
</evidence>
<dbReference type="InterPro" id="IPR029063">
    <property type="entry name" value="SAM-dependent_MTases_sf"/>
</dbReference>
<sequence length="366" mass="40817">MSARPHPPAAQIVRFSRQYLQLEPSPRFPDDHLLRQDETQDFLYKKLFAPDALTCAPPLRYQLRILKELVSRIEASIDDWDQHGISDDLVTSLSGLLSTPLPSEIIEAQQKCYVTYHQSTLKPNPPSDSTHDPQITLLESRAIIAAGGTTGLRTWEASLHLGQYLCENPSLIRGRRILELGAGTGYLSILCAKHLNAEHVVASDGSDDVINNLPDSLFLNGLQGSAQVVPMDLKWGHSLVGTEEQEWNGGRQVDLVIGADITYDQRLIPSLVGTLQELSDMFIHAEIIISATERNIQTFEKFLNVAQHAGYHVEYVDFPVTAREKQMGPFYEDTTPIHICKLARKRLRGGFGSMPSQSPLTVVWES</sequence>
<dbReference type="PANTHER" id="PTHR14614">
    <property type="entry name" value="HEPATOCELLULAR CARCINOMA-ASSOCIATED ANTIGEN"/>
    <property type="match status" value="1"/>
</dbReference>
<dbReference type="SUPFAM" id="SSF53335">
    <property type="entry name" value="S-adenosyl-L-methionine-dependent methyltransferases"/>
    <property type="match status" value="1"/>
</dbReference>
<dbReference type="STRING" id="177199.A0A420YNT6"/>
<accession>A0A420YNT6</accession>
<dbReference type="Pfam" id="PF10294">
    <property type="entry name" value="Methyltransf_16"/>
    <property type="match status" value="1"/>
</dbReference>
<organism evidence="1 2">
    <name type="scientific">Coniochaeta pulveracea</name>
    <dbReference type="NCBI Taxonomy" id="177199"/>
    <lineage>
        <taxon>Eukaryota</taxon>
        <taxon>Fungi</taxon>
        <taxon>Dikarya</taxon>
        <taxon>Ascomycota</taxon>
        <taxon>Pezizomycotina</taxon>
        <taxon>Sordariomycetes</taxon>
        <taxon>Sordariomycetidae</taxon>
        <taxon>Coniochaetales</taxon>
        <taxon>Coniochaetaceae</taxon>
        <taxon>Coniochaeta</taxon>
    </lineage>
</organism>
<gene>
    <name evidence="1" type="ORF">DL546_008501</name>
</gene>
<dbReference type="PANTHER" id="PTHR14614:SF130">
    <property type="entry name" value="PROTEIN-LYSINE N-METHYLTRANSFERASE EEF2KMT"/>
    <property type="match status" value="1"/>
</dbReference>
<dbReference type="OrthoDB" id="194386at2759"/>
<dbReference type="InterPro" id="IPR019410">
    <property type="entry name" value="Methyltransf_16"/>
</dbReference>
<reference evidence="1 2" key="1">
    <citation type="submission" date="2018-08" db="EMBL/GenBank/DDBJ databases">
        <title>Draft genome of the lignicolous fungus Coniochaeta pulveracea.</title>
        <authorList>
            <person name="Borstlap C.J."/>
            <person name="De Witt R.N."/>
            <person name="Botha A."/>
            <person name="Volschenk H."/>
        </authorList>
    </citation>
    <scope>NUCLEOTIDE SEQUENCE [LARGE SCALE GENOMIC DNA]</scope>
    <source>
        <strain evidence="1 2">CAB683</strain>
    </source>
</reference>
<dbReference type="Proteomes" id="UP000275385">
    <property type="component" value="Unassembled WGS sequence"/>
</dbReference>
<protein>
    <submittedName>
        <fullName evidence="1">Uncharacterized protein</fullName>
    </submittedName>
</protein>
<name>A0A420YNT6_9PEZI</name>
<comment type="caution">
    <text evidence="1">The sequence shown here is derived from an EMBL/GenBank/DDBJ whole genome shotgun (WGS) entry which is preliminary data.</text>
</comment>
<keyword evidence="2" id="KW-1185">Reference proteome</keyword>
<dbReference type="GO" id="GO:0008757">
    <property type="term" value="F:S-adenosylmethionine-dependent methyltransferase activity"/>
    <property type="evidence" value="ECO:0007669"/>
    <property type="project" value="UniProtKB-ARBA"/>
</dbReference>
<dbReference type="CDD" id="cd02440">
    <property type="entry name" value="AdoMet_MTases"/>
    <property type="match status" value="1"/>
</dbReference>
<evidence type="ECO:0000313" key="2">
    <source>
        <dbReference type="Proteomes" id="UP000275385"/>
    </source>
</evidence>